<evidence type="ECO:0000256" key="12">
    <source>
        <dbReference type="PIRSR" id="PIRSR007828-1"/>
    </source>
</evidence>
<keyword evidence="10 11" id="KW-0482">Metalloprotease</keyword>
<comment type="cofactor">
    <cofactor evidence="11 13">
        <name>Zn(2+)</name>
        <dbReference type="ChEBI" id="CHEBI:29105"/>
    </cofactor>
    <text evidence="11 13">Binds 1 zinc ion per subunit.</text>
</comment>
<dbReference type="EMBL" id="KZ825060">
    <property type="protein sequence ID" value="RAH58673.1"/>
    <property type="molecule type" value="Genomic_DNA"/>
</dbReference>
<keyword evidence="8 11" id="KW-0378">Hydrolase</keyword>
<evidence type="ECO:0000256" key="5">
    <source>
        <dbReference type="ARBA" id="ARBA00022490"/>
    </source>
</evidence>
<proteinExistence type="inferred from homology"/>
<reference evidence="14 15" key="1">
    <citation type="submission" date="2018-02" db="EMBL/GenBank/DDBJ databases">
        <title>The genomes of Aspergillus section Nigri reveals drivers in fungal speciation.</title>
        <authorList>
            <consortium name="DOE Joint Genome Institute"/>
            <person name="Vesth T.C."/>
            <person name="Nybo J."/>
            <person name="Theobald S."/>
            <person name="Brandl J."/>
            <person name="Frisvad J.C."/>
            <person name="Nielsen K.F."/>
            <person name="Lyhne E.K."/>
            <person name="Kogle M.E."/>
            <person name="Kuo A."/>
            <person name="Riley R."/>
            <person name="Clum A."/>
            <person name="Nolan M."/>
            <person name="Lipzen A."/>
            <person name="Salamov A."/>
            <person name="Henrissat B."/>
            <person name="Wiebenga A."/>
            <person name="De vries R.P."/>
            <person name="Grigoriev I.V."/>
            <person name="Mortensen U.H."/>
            <person name="Andersen M.R."/>
            <person name="Baker S.E."/>
        </authorList>
    </citation>
    <scope>NUCLEOTIDE SEQUENCE [LARGE SCALE GENOMIC DNA]</scope>
    <source>
        <strain evidence="14 15">CBS 112811</strain>
    </source>
</reference>
<evidence type="ECO:0000256" key="1">
    <source>
        <dbReference type="ARBA" id="ARBA00001336"/>
    </source>
</evidence>
<feature type="binding site" evidence="13">
    <location>
        <position position="498"/>
    </location>
    <ligand>
        <name>Zn(2+)</name>
        <dbReference type="ChEBI" id="CHEBI:29105"/>
        <note>catalytic</note>
    </ligand>
</feature>
<evidence type="ECO:0000313" key="15">
    <source>
        <dbReference type="Proteomes" id="UP000249526"/>
    </source>
</evidence>
<dbReference type="EC" id="3.4.14.4" evidence="11"/>
<sequence>MVKPQIYQLSVAAAFDGLRPQEKLYAHHMAKAAWNGTRIILRQVSPEANGIFDFIMALYHSCDGNWEQLATETGVSVQELENFLDYAATFLSNVGNYFGSGDQKFTPNVSKETLTSLTSVSSSASKLFGQIKEPMISPLPSSLGHPGPFTQSSYYLGEDCLESSEDIATISTISKLMEAQSILPENTRLKAYQDSDTRCYDIMQASVVEEKVALGVFDVSGASDKRAFLLKGDHKEELKRVCDCLQQAIPYAPNAAQVEMLQQIIDSFETGSLEAYRESLRIWVNDKAPPVETVIGFVEPYRDPLGVRAEFEGIVGIPDAAETKILNTLATKANQLVYKLPWVEGTGDSKGPYEKELFEPPDFSSINSLVYCSSIIFPGINLPNYNDLRQDTGYKNIIFSNRMVSESSRSRGLHMVDASEQDTFKKHRFHAYYIWVVLHEILGHGTGRFLTESSDGVLNFNMENPPLDPFTGKLVESWYRVGQTWTGVFNDLATTVDECRAELVGAYLIDDLEILSIFGYTGQSEVKPDDIAYNMYLQLGVDGLRGLENYDPTTQKWGQAHSRAHYAMFRHLLCDSGGLYSVTSNLEKNSLTVKVDRSRVISHGKPSLGRMLLKLHIYRCTADVSNCRRFYEDLSHVDEQALKWRAIVVSKKDPPLVFSQANTYLIGDDVKIKEYEPTARGVVQSWAERSIE</sequence>
<dbReference type="Pfam" id="PF03571">
    <property type="entry name" value="Peptidase_M49"/>
    <property type="match status" value="1"/>
</dbReference>
<evidence type="ECO:0000256" key="6">
    <source>
        <dbReference type="ARBA" id="ARBA00022670"/>
    </source>
</evidence>
<dbReference type="Proteomes" id="UP000249526">
    <property type="component" value="Unassembled WGS sequence"/>
</dbReference>
<dbReference type="GO" id="GO:0046872">
    <property type="term" value="F:metal ion binding"/>
    <property type="evidence" value="ECO:0007669"/>
    <property type="project" value="UniProtKB-KW"/>
</dbReference>
<evidence type="ECO:0000256" key="10">
    <source>
        <dbReference type="ARBA" id="ARBA00023049"/>
    </source>
</evidence>
<evidence type="ECO:0000256" key="13">
    <source>
        <dbReference type="PIRSR" id="PIRSR007828-2"/>
    </source>
</evidence>
<accession>A0A8G1VQE0</accession>
<comment type="catalytic activity">
    <reaction evidence="1 11">
        <text>Release of an N-terminal dipeptide from a peptide comprising four or more residues, with broad specificity. Also acts on dipeptidyl 2-naphthylamides.</text>
        <dbReference type="EC" id="3.4.14.4"/>
    </reaction>
</comment>
<feature type="binding site" evidence="13">
    <location>
        <position position="444"/>
    </location>
    <ligand>
        <name>Zn(2+)</name>
        <dbReference type="ChEBI" id="CHEBI:29105"/>
        <note>catalytic</note>
    </ligand>
</feature>
<keyword evidence="6 11" id="KW-0645">Protease</keyword>
<dbReference type="RefSeq" id="XP_025516595.1">
    <property type="nucleotide sequence ID" value="XM_025661608.1"/>
</dbReference>
<evidence type="ECO:0000313" key="14">
    <source>
        <dbReference type="EMBL" id="RAH58673.1"/>
    </source>
</evidence>
<dbReference type="Gene3D" id="3.30.540.30">
    <property type="match status" value="3"/>
</dbReference>
<gene>
    <name evidence="14" type="ORF">BO85DRAFT_458833</name>
</gene>
<dbReference type="GO" id="GO:0008239">
    <property type="term" value="F:dipeptidyl-peptidase activity"/>
    <property type="evidence" value="ECO:0007669"/>
    <property type="project" value="UniProtKB-UniRule"/>
</dbReference>
<evidence type="ECO:0000256" key="7">
    <source>
        <dbReference type="ARBA" id="ARBA00022723"/>
    </source>
</evidence>
<dbReference type="GeneID" id="37165010"/>
<comment type="subcellular location">
    <subcellularLocation>
        <location evidence="2">Cytoplasm</location>
    </subcellularLocation>
</comment>
<dbReference type="GO" id="GO:0004177">
    <property type="term" value="F:aminopeptidase activity"/>
    <property type="evidence" value="ECO:0007669"/>
    <property type="project" value="UniProtKB-KW"/>
</dbReference>
<name>A0A8G1VQE0_9EURO</name>
<dbReference type="AlphaFoldDB" id="A0A8G1VQE0"/>
<protein>
    <recommendedName>
        <fullName evidence="11">Dipeptidyl peptidase 3</fullName>
        <ecNumber evidence="11">3.4.14.4</ecNumber>
    </recommendedName>
    <alternativeName>
        <fullName evidence="11">Dipeptidyl aminopeptidase III</fullName>
    </alternativeName>
    <alternativeName>
        <fullName evidence="11">Dipeptidyl peptidase III</fullName>
    </alternativeName>
</protein>
<dbReference type="GO" id="GO:0006508">
    <property type="term" value="P:proteolysis"/>
    <property type="evidence" value="ECO:0007669"/>
    <property type="project" value="UniProtKB-KW"/>
</dbReference>
<evidence type="ECO:0000256" key="2">
    <source>
        <dbReference type="ARBA" id="ARBA00004496"/>
    </source>
</evidence>
<feature type="binding site" evidence="13">
    <location>
        <position position="439"/>
    </location>
    <ligand>
        <name>Zn(2+)</name>
        <dbReference type="ChEBI" id="CHEBI:29105"/>
        <note>catalytic</note>
    </ligand>
</feature>
<keyword evidence="7 11" id="KW-0479">Metal-binding</keyword>
<dbReference type="PANTHER" id="PTHR23422">
    <property type="entry name" value="DIPEPTIDYL PEPTIDASE III-RELATED"/>
    <property type="match status" value="1"/>
</dbReference>
<keyword evidence="9 11" id="KW-0862">Zinc</keyword>
<dbReference type="PIRSF" id="PIRSF007828">
    <property type="entry name" value="Dipeptidyl-peptidase_III"/>
    <property type="match status" value="1"/>
</dbReference>
<evidence type="ECO:0000256" key="3">
    <source>
        <dbReference type="ARBA" id="ARBA00010200"/>
    </source>
</evidence>
<dbReference type="InterPro" id="IPR005317">
    <property type="entry name" value="Dipeptidyl-peptase3"/>
</dbReference>
<evidence type="ECO:0000256" key="11">
    <source>
        <dbReference type="PIRNR" id="PIRNR007828"/>
    </source>
</evidence>
<feature type="active site" evidence="12">
    <location>
        <position position="440"/>
    </location>
</feature>
<keyword evidence="15" id="KW-1185">Reference proteome</keyword>
<evidence type="ECO:0000256" key="4">
    <source>
        <dbReference type="ARBA" id="ARBA00022438"/>
    </source>
</evidence>
<dbReference type="GO" id="GO:0005737">
    <property type="term" value="C:cytoplasm"/>
    <property type="evidence" value="ECO:0007669"/>
    <property type="project" value="UniProtKB-SubCell"/>
</dbReference>
<evidence type="ECO:0000256" key="8">
    <source>
        <dbReference type="ARBA" id="ARBA00022801"/>
    </source>
</evidence>
<dbReference type="InterPro" id="IPR039461">
    <property type="entry name" value="Peptidase_M49"/>
</dbReference>
<dbReference type="GO" id="GO:0008235">
    <property type="term" value="F:metalloexopeptidase activity"/>
    <property type="evidence" value="ECO:0007669"/>
    <property type="project" value="InterPro"/>
</dbReference>
<comment type="similarity">
    <text evidence="3 11">Belongs to the peptidase M49 family.</text>
</comment>
<dbReference type="PANTHER" id="PTHR23422:SF11">
    <property type="entry name" value="DIPEPTIDYL PEPTIDASE 3"/>
    <property type="match status" value="1"/>
</dbReference>
<organism evidence="14 15">
    <name type="scientific">Aspergillus piperis CBS 112811</name>
    <dbReference type="NCBI Taxonomy" id="1448313"/>
    <lineage>
        <taxon>Eukaryota</taxon>
        <taxon>Fungi</taxon>
        <taxon>Dikarya</taxon>
        <taxon>Ascomycota</taxon>
        <taxon>Pezizomycotina</taxon>
        <taxon>Eurotiomycetes</taxon>
        <taxon>Eurotiomycetidae</taxon>
        <taxon>Eurotiales</taxon>
        <taxon>Aspergillaceae</taxon>
        <taxon>Aspergillus</taxon>
        <taxon>Aspergillus subgen. Circumdati</taxon>
    </lineage>
</organism>
<keyword evidence="4 11" id="KW-0031">Aminopeptidase</keyword>
<evidence type="ECO:0000256" key="9">
    <source>
        <dbReference type="ARBA" id="ARBA00022833"/>
    </source>
</evidence>
<keyword evidence="5 11" id="KW-0963">Cytoplasm</keyword>